<reference evidence="2" key="1">
    <citation type="submission" date="2023-03" db="EMBL/GenBank/DDBJ databases">
        <title>Massive genome expansion in bonnet fungi (Mycena s.s.) driven by repeated elements and novel gene families across ecological guilds.</title>
        <authorList>
            <consortium name="Lawrence Berkeley National Laboratory"/>
            <person name="Harder C.B."/>
            <person name="Miyauchi S."/>
            <person name="Viragh M."/>
            <person name="Kuo A."/>
            <person name="Thoen E."/>
            <person name="Andreopoulos B."/>
            <person name="Lu D."/>
            <person name="Skrede I."/>
            <person name="Drula E."/>
            <person name="Henrissat B."/>
            <person name="Morin E."/>
            <person name="Kohler A."/>
            <person name="Barry K."/>
            <person name="LaButti K."/>
            <person name="Morin E."/>
            <person name="Salamov A."/>
            <person name="Lipzen A."/>
            <person name="Mereny Z."/>
            <person name="Hegedus B."/>
            <person name="Baldrian P."/>
            <person name="Stursova M."/>
            <person name="Weitz H."/>
            <person name="Taylor A."/>
            <person name="Grigoriev I.V."/>
            <person name="Nagy L.G."/>
            <person name="Martin F."/>
            <person name="Kauserud H."/>
        </authorList>
    </citation>
    <scope>NUCLEOTIDE SEQUENCE</scope>
    <source>
        <strain evidence="2">CBHHK067</strain>
    </source>
</reference>
<sequence length="188" mass="21036">MSSQKSESFSAPDADIVFQSCDGVLFSVHLANLQSHTDGFPPAEFSTEGEVCLLSESSSTLELLFQFIYRRRHPTLENLEFVELAALAEAAEKYQVYSAMNICAIRMKEWLPDHAAEILSYAARHDYPSLAAEAAPTLIDMTLAEVALILPPDILLSWRWMGKGSSRSRHPSQKRTSSFDSRSFMSRL</sequence>
<dbReference type="Gene3D" id="3.30.710.10">
    <property type="entry name" value="Potassium Channel Kv1.1, Chain A"/>
    <property type="match status" value="1"/>
</dbReference>
<name>A0AAD7CV81_MYCRO</name>
<dbReference type="Proteomes" id="UP001221757">
    <property type="component" value="Unassembled WGS sequence"/>
</dbReference>
<feature type="region of interest" description="Disordered" evidence="1">
    <location>
        <begin position="164"/>
        <end position="188"/>
    </location>
</feature>
<organism evidence="2 3">
    <name type="scientific">Mycena rosella</name>
    <name type="common">Pink bonnet</name>
    <name type="synonym">Agaricus rosellus</name>
    <dbReference type="NCBI Taxonomy" id="1033263"/>
    <lineage>
        <taxon>Eukaryota</taxon>
        <taxon>Fungi</taxon>
        <taxon>Dikarya</taxon>
        <taxon>Basidiomycota</taxon>
        <taxon>Agaricomycotina</taxon>
        <taxon>Agaricomycetes</taxon>
        <taxon>Agaricomycetidae</taxon>
        <taxon>Agaricales</taxon>
        <taxon>Marasmiineae</taxon>
        <taxon>Mycenaceae</taxon>
        <taxon>Mycena</taxon>
    </lineage>
</organism>
<feature type="compositionally biased region" description="Polar residues" evidence="1">
    <location>
        <begin position="174"/>
        <end position="188"/>
    </location>
</feature>
<evidence type="ECO:0000313" key="3">
    <source>
        <dbReference type="Proteomes" id="UP001221757"/>
    </source>
</evidence>
<dbReference type="SUPFAM" id="SSF54695">
    <property type="entry name" value="POZ domain"/>
    <property type="match status" value="1"/>
</dbReference>
<dbReference type="EMBL" id="JARKIE010000227">
    <property type="protein sequence ID" value="KAJ7664114.1"/>
    <property type="molecule type" value="Genomic_DNA"/>
</dbReference>
<dbReference type="AlphaFoldDB" id="A0AAD7CV81"/>
<keyword evidence="3" id="KW-1185">Reference proteome</keyword>
<dbReference type="InterPro" id="IPR011333">
    <property type="entry name" value="SKP1/BTB/POZ_sf"/>
</dbReference>
<evidence type="ECO:0000313" key="2">
    <source>
        <dbReference type="EMBL" id="KAJ7664114.1"/>
    </source>
</evidence>
<evidence type="ECO:0000256" key="1">
    <source>
        <dbReference type="SAM" id="MobiDB-lite"/>
    </source>
</evidence>
<accession>A0AAD7CV81</accession>
<protein>
    <recommendedName>
        <fullName evidence="4">BTB domain-containing protein</fullName>
    </recommendedName>
</protein>
<proteinExistence type="predicted"/>
<evidence type="ECO:0008006" key="4">
    <source>
        <dbReference type="Google" id="ProtNLM"/>
    </source>
</evidence>
<gene>
    <name evidence="2" type="ORF">B0H17DRAFT_1092333</name>
</gene>
<comment type="caution">
    <text evidence="2">The sequence shown here is derived from an EMBL/GenBank/DDBJ whole genome shotgun (WGS) entry which is preliminary data.</text>
</comment>